<organism evidence="2 3">
    <name type="scientific">Mycena citricolor</name>
    <dbReference type="NCBI Taxonomy" id="2018698"/>
    <lineage>
        <taxon>Eukaryota</taxon>
        <taxon>Fungi</taxon>
        <taxon>Dikarya</taxon>
        <taxon>Basidiomycota</taxon>
        <taxon>Agaricomycotina</taxon>
        <taxon>Agaricomycetes</taxon>
        <taxon>Agaricomycetidae</taxon>
        <taxon>Agaricales</taxon>
        <taxon>Marasmiineae</taxon>
        <taxon>Mycenaceae</taxon>
        <taxon>Mycena</taxon>
    </lineage>
</organism>
<protein>
    <submittedName>
        <fullName evidence="2">Uncharacterized protein</fullName>
    </submittedName>
</protein>
<feature type="region of interest" description="Disordered" evidence="1">
    <location>
        <begin position="136"/>
        <end position="160"/>
    </location>
</feature>
<feature type="compositionally biased region" description="Low complexity" evidence="1">
    <location>
        <begin position="511"/>
        <end position="526"/>
    </location>
</feature>
<feature type="compositionally biased region" description="Basic and acidic residues" evidence="1">
    <location>
        <begin position="312"/>
        <end position="322"/>
    </location>
</feature>
<dbReference type="AlphaFoldDB" id="A0AAD2H2F3"/>
<feature type="compositionally biased region" description="Polar residues" evidence="1">
    <location>
        <begin position="543"/>
        <end position="553"/>
    </location>
</feature>
<evidence type="ECO:0000256" key="1">
    <source>
        <dbReference type="SAM" id="MobiDB-lite"/>
    </source>
</evidence>
<feature type="non-terminal residue" evidence="2">
    <location>
        <position position="1"/>
    </location>
</feature>
<feature type="compositionally biased region" description="Low complexity" evidence="1">
    <location>
        <begin position="554"/>
        <end position="567"/>
    </location>
</feature>
<feature type="compositionally biased region" description="Acidic residues" evidence="1">
    <location>
        <begin position="63"/>
        <end position="81"/>
    </location>
</feature>
<keyword evidence="3" id="KW-1185">Reference proteome</keyword>
<feature type="compositionally biased region" description="Polar residues" evidence="1">
    <location>
        <begin position="386"/>
        <end position="409"/>
    </location>
</feature>
<dbReference type="Proteomes" id="UP001295794">
    <property type="component" value="Unassembled WGS sequence"/>
</dbReference>
<sequence length="654" mass="71930">AHLFSPPLPHELASAQLYMSTSQLRARTLSKLELTVSVAQSLKWPATQHSIPTANSLWPQDVSPEEEEEEEEDGEDDDDDLLTIPAHLTPSRLTFSGGRSEYLWRPESRTPNTAHTFGFPLSARTNNTFFDLQAGGAGASSSSADADARSPLERHKRRLRRDTTAEADLLRITASGALHELSPAELQAAVAQFAHESVAALLADARAGLGVVLAAGKKDRSRWMAEQRVAALEALQAQIARPAVAAVGPGGGSAQLRRETNLVRFLAARRGGEAKLVPVFTRKRDTRGRPQEQKETQKQKQKQEQQNPRYRPVADETPERPSRSYKSPMKLQVPSPEAASPRDGWSWETRVRSVLMTPEPKPEKRTRSEEAPPEPTRSPSLRIRTKTPSSDGDTRMSFMTLSTPTSGNFSPIRAETPLTEEDEEQEEEEERYEDEDYEDYPTFRPHVVQSDAFTPAWQPRRPPTPSSRLAPISTKAPEPMPYLTQDAQYPWLADPSTWGVSPSPWHGDGWVVTPASASTASTVSPSDLATPLSALPRRPPVPSRSQTLPLTPASSLFSSSSSSSSSSPRRTWSREPESYLQVSSLDTISESHTGPKASASSRAKPLPPMPSPSPKASRSFFSGLLGKRASREDDGSRTKMKKKGSLHSLRNYAY</sequence>
<feature type="compositionally biased region" description="Polar residues" evidence="1">
    <location>
        <begin position="580"/>
        <end position="592"/>
    </location>
</feature>
<feature type="compositionally biased region" description="Acidic residues" evidence="1">
    <location>
        <begin position="418"/>
        <end position="439"/>
    </location>
</feature>
<feature type="compositionally biased region" description="Basic and acidic residues" evidence="1">
    <location>
        <begin position="360"/>
        <end position="370"/>
    </location>
</feature>
<feature type="region of interest" description="Disordered" evidence="1">
    <location>
        <begin position="277"/>
        <end position="439"/>
    </location>
</feature>
<gene>
    <name evidence="2" type="ORF">MYCIT1_LOCUS11964</name>
</gene>
<reference evidence="2" key="1">
    <citation type="submission" date="2023-11" db="EMBL/GenBank/DDBJ databases">
        <authorList>
            <person name="De Vega J J."/>
            <person name="De Vega J J."/>
        </authorList>
    </citation>
    <scope>NUCLEOTIDE SEQUENCE</scope>
</reference>
<name>A0AAD2H2F3_9AGAR</name>
<feature type="region of interest" description="Disordered" evidence="1">
    <location>
        <begin position="452"/>
        <end position="481"/>
    </location>
</feature>
<dbReference type="EMBL" id="CAVNYO010000138">
    <property type="protein sequence ID" value="CAK5268679.1"/>
    <property type="molecule type" value="Genomic_DNA"/>
</dbReference>
<evidence type="ECO:0000313" key="3">
    <source>
        <dbReference type="Proteomes" id="UP001295794"/>
    </source>
</evidence>
<evidence type="ECO:0000313" key="2">
    <source>
        <dbReference type="EMBL" id="CAK5268679.1"/>
    </source>
</evidence>
<feature type="region of interest" description="Disordered" evidence="1">
    <location>
        <begin position="52"/>
        <end position="88"/>
    </location>
</feature>
<comment type="caution">
    <text evidence="2">The sequence shown here is derived from an EMBL/GenBank/DDBJ whole genome shotgun (WGS) entry which is preliminary data.</text>
</comment>
<accession>A0AAD2H2F3</accession>
<proteinExistence type="predicted"/>
<feature type="region of interest" description="Disordered" evidence="1">
    <location>
        <begin position="502"/>
        <end position="654"/>
    </location>
</feature>
<feature type="compositionally biased region" description="Basic and acidic residues" evidence="1">
    <location>
        <begin position="287"/>
        <end position="303"/>
    </location>
</feature>